<evidence type="ECO:0000256" key="4">
    <source>
        <dbReference type="ARBA" id="ARBA00023054"/>
    </source>
</evidence>
<dbReference type="InterPro" id="IPR045866">
    <property type="entry name" value="FAM210A/B-like"/>
</dbReference>
<dbReference type="AlphaFoldDB" id="A0A5S6R384"/>
<reference evidence="9" key="1">
    <citation type="submission" date="2019-12" db="UniProtKB">
        <authorList>
            <consortium name="WormBaseParasite"/>
        </authorList>
    </citation>
    <scope>IDENTIFICATION</scope>
</reference>
<feature type="domain" description="DUF1279" evidence="7">
    <location>
        <begin position="93"/>
        <end position="180"/>
    </location>
</feature>
<dbReference type="PANTHER" id="PTHR21377:SF1">
    <property type="entry name" value="PROTEIN FAM210A"/>
    <property type="match status" value="1"/>
</dbReference>
<dbReference type="InterPro" id="IPR009688">
    <property type="entry name" value="FAM210A/B-like_dom"/>
</dbReference>
<proteinExistence type="predicted"/>
<keyword evidence="4" id="KW-0175">Coiled coil</keyword>
<dbReference type="GO" id="GO:0005739">
    <property type="term" value="C:mitochondrion"/>
    <property type="evidence" value="ECO:0007669"/>
    <property type="project" value="TreeGrafter"/>
</dbReference>
<dbReference type="WBParaSite" id="TMUE_3000013774.1">
    <property type="protein sequence ID" value="TMUE_3000013774.1"/>
    <property type="gene ID" value="WBGene00295082"/>
</dbReference>
<evidence type="ECO:0000256" key="1">
    <source>
        <dbReference type="ARBA" id="ARBA00004167"/>
    </source>
</evidence>
<feature type="transmembrane region" description="Helical" evidence="6">
    <location>
        <begin position="102"/>
        <end position="125"/>
    </location>
</feature>
<name>A0A5S6R384_TRIMR</name>
<dbReference type="STRING" id="70415.A0A5S6R384"/>
<keyword evidence="5 6" id="KW-0472">Membrane</keyword>
<dbReference type="Pfam" id="PF06916">
    <property type="entry name" value="FAM210A-B_dom"/>
    <property type="match status" value="1"/>
</dbReference>
<evidence type="ECO:0000256" key="6">
    <source>
        <dbReference type="SAM" id="Phobius"/>
    </source>
</evidence>
<organism evidence="8 9">
    <name type="scientific">Trichuris muris</name>
    <name type="common">Mouse whipworm</name>
    <dbReference type="NCBI Taxonomy" id="70415"/>
    <lineage>
        <taxon>Eukaryota</taxon>
        <taxon>Metazoa</taxon>
        <taxon>Ecdysozoa</taxon>
        <taxon>Nematoda</taxon>
        <taxon>Enoplea</taxon>
        <taxon>Dorylaimia</taxon>
        <taxon>Trichinellida</taxon>
        <taxon>Trichuridae</taxon>
        <taxon>Trichuris</taxon>
    </lineage>
</organism>
<evidence type="ECO:0000259" key="7">
    <source>
        <dbReference type="Pfam" id="PF06916"/>
    </source>
</evidence>
<protein>
    <submittedName>
        <fullName evidence="9">DUF1279 domain-containing protein</fullName>
    </submittedName>
</protein>
<evidence type="ECO:0000313" key="9">
    <source>
        <dbReference type="WBParaSite" id="TMUE_3000013774.1"/>
    </source>
</evidence>
<evidence type="ECO:0000256" key="2">
    <source>
        <dbReference type="ARBA" id="ARBA00022692"/>
    </source>
</evidence>
<evidence type="ECO:0000256" key="5">
    <source>
        <dbReference type="ARBA" id="ARBA00023136"/>
    </source>
</evidence>
<evidence type="ECO:0000256" key="3">
    <source>
        <dbReference type="ARBA" id="ARBA00022989"/>
    </source>
</evidence>
<keyword evidence="8" id="KW-1185">Reference proteome</keyword>
<dbReference type="GO" id="GO:0016020">
    <property type="term" value="C:membrane"/>
    <property type="evidence" value="ECO:0007669"/>
    <property type="project" value="UniProtKB-SubCell"/>
</dbReference>
<keyword evidence="3 6" id="KW-1133">Transmembrane helix</keyword>
<accession>A0A5S6R384</accession>
<dbReference type="PANTHER" id="PTHR21377">
    <property type="entry name" value="PROTEIN FAM210B, MITOCHONDRIAL"/>
    <property type="match status" value="1"/>
</dbReference>
<keyword evidence="2 6" id="KW-0812">Transmembrane</keyword>
<sequence>MLRLSVSLLGDSFGHFLCRSSATIAKRNGYVGFAPSILKIGSATRCTPSLCWSPCALSSSFQPRFGIVRRSTSPTELPVNGNQIDESKLTKYQRFKLAFKRYWYVLLPVHAVTSAVWVGSFYYLLANGFDLVGVLQSVGVSEKIVSALENAPKAGNIALAFALCKVIAPIRYAVTLGATALSVRYLVRFGIIKPAPSREQVRRYVEKQRKRLGERYEHLRQDAKGLKGRIATRLRSRKGSDRSRKMGE</sequence>
<dbReference type="Proteomes" id="UP000046395">
    <property type="component" value="Unassembled WGS sequence"/>
</dbReference>
<evidence type="ECO:0000313" key="8">
    <source>
        <dbReference type="Proteomes" id="UP000046395"/>
    </source>
</evidence>
<comment type="subcellular location">
    <subcellularLocation>
        <location evidence="1">Membrane</location>
        <topology evidence="1">Single-pass membrane protein</topology>
    </subcellularLocation>
</comment>